<dbReference type="GO" id="GO:0009636">
    <property type="term" value="P:response to toxic substance"/>
    <property type="evidence" value="ECO:0007669"/>
    <property type="project" value="UniProtKB-ARBA"/>
</dbReference>
<feature type="transmembrane region" description="Helical" evidence="9">
    <location>
        <begin position="338"/>
        <end position="357"/>
    </location>
</feature>
<dbReference type="AlphaFoldDB" id="A0A848IXA8"/>
<sequence length="1049" mass="114985">MIEKFIDRPVLSTVITITIIFLGVLGLLSLPVTTYPDIAPPTIKVRTNYIGSNAETVLKSVVVPIEEEINGVEGMTYIESRADNGGNAEITVYFEQGTDPDIASVNVQNRVSLAIPKLPQEVVRSGVVTRKQQTSALMFISFYSKSETYDETFIQNYMNINIISGIKRISGVGDARAFGVKNYSMRVWLSPEKLAQYDLVPQDIVAVINEQSIEAAPGKIGMNTGAATQYVLKYQGRFDEVKEYENIIVKATDQGEILRLSDVAKVELGAFTAGTIGETNGNPSVTMGIYQTPGSNAQVIIEEVKEYLEEQEANFPPGVDYLINFDSNEFLEASMENVLHTLYEAFILVFIVVFIFLQDFRSTIIPAIAVPVSIVGALFFLLVLDYSLNLLTLFAMILAIGIVVDDAIVVVEAVHAKMAKKPEMDVKTATKEAMSGIVSAVISATLVMIAVFIPVTFIAGPTGVFFKQFGITLMCAIFISAINALTLSPMLCALILKHHHEPEKKNFLQRFYDAFNVAFEKFTEKYGSIVSFLIGHKIFVLGILLLSIFGIWWANNSMPTGFVPGEDKKVVFANIELPPGATLDRTYLVLKQLEEQANKIPGVVNSTVIGGVSLINGVGNNYGVAFLQLEDWETRLEHDDQSVEAIIGKLFGISQGMPDARMIFFSPPSVPGFGVSSGFEFKLLDRTGGDQQELERVTRDFLSKLMDHPEVQYAITAFNTNYPMYEMIINEEAIKSNGVKVSDVFQTVGGYVGGIYAANFTRFGKQFRVMIQASADERADLRSLNDINVRNANGDMLPVNQFITFKQVYGPQSVSRFNLFNSAAVNGAPSQGYSSGDVIALIDQMEKTELPLNYSIDYSGLTLEEIKSAGQTTVIFIITFLFVYLLLSAQYESYLLPWSILLAVPIGVMGAFVSQKLAGLQNNIFFQIALVMLIGLIAKNAILIVEFGLQQRKKGMGIAEAAIQGAKDRLRPILMTSFAFVVGVMPLVLASGIGANGNRSLATGAAFGLLVGTLIGGLVIPALFVVFQTLQEKIKPMEFDKNSNEELNE</sequence>
<dbReference type="Gene3D" id="3.30.70.1440">
    <property type="entry name" value="Multidrug efflux transporter AcrB pore domain"/>
    <property type="match status" value="1"/>
</dbReference>
<protein>
    <submittedName>
        <fullName evidence="10">Efflux RND transporter permease subunit</fullName>
    </submittedName>
</protein>
<keyword evidence="6 9" id="KW-0812">Transmembrane</keyword>
<dbReference type="SUPFAM" id="SSF82866">
    <property type="entry name" value="Multidrug efflux transporter AcrB transmembrane domain"/>
    <property type="match status" value="2"/>
</dbReference>
<dbReference type="SUPFAM" id="SSF82693">
    <property type="entry name" value="Multidrug efflux transporter AcrB pore domain, PN1, PN2, PC1 and PC2 subdomains"/>
    <property type="match status" value="3"/>
</dbReference>
<keyword evidence="8 9" id="KW-0472">Membrane</keyword>
<dbReference type="Gene3D" id="3.30.70.1320">
    <property type="entry name" value="Multidrug efflux transporter AcrB pore domain like"/>
    <property type="match status" value="1"/>
</dbReference>
<dbReference type="FunFam" id="3.30.70.1430:FF:000001">
    <property type="entry name" value="Efflux pump membrane transporter"/>
    <property type="match status" value="1"/>
</dbReference>
<feature type="transmembrane region" description="Helical" evidence="9">
    <location>
        <begin position="1005"/>
        <end position="1027"/>
    </location>
</feature>
<feature type="transmembrane region" description="Helical" evidence="9">
    <location>
        <begin position="869"/>
        <end position="887"/>
    </location>
</feature>
<evidence type="ECO:0000313" key="10">
    <source>
        <dbReference type="EMBL" id="NMM48286.1"/>
    </source>
</evidence>
<dbReference type="Gene3D" id="3.30.70.1430">
    <property type="entry name" value="Multidrug efflux transporter AcrB pore domain"/>
    <property type="match status" value="2"/>
</dbReference>
<evidence type="ECO:0000256" key="3">
    <source>
        <dbReference type="ARBA" id="ARBA00022448"/>
    </source>
</evidence>
<evidence type="ECO:0000256" key="9">
    <source>
        <dbReference type="SAM" id="Phobius"/>
    </source>
</evidence>
<dbReference type="InterPro" id="IPR004764">
    <property type="entry name" value="MdtF-like"/>
</dbReference>
<keyword evidence="11" id="KW-1185">Reference proteome</keyword>
<feature type="transmembrane region" description="Helical" evidence="9">
    <location>
        <begin position="924"/>
        <end position="949"/>
    </location>
</feature>
<dbReference type="GO" id="GO:0015562">
    <property type="term" value="F:efflux transmembrane transporter activity"/>
    <property type="evidence" value="ECO:0007669"/>
    <property type="project" value="InterPro"/>
</dbReference>
<feature type="transmembrane region" description="Helical" evidence="9">
    <location>
        <begin position="471"/>
        <end position="496"/>
    </location>
</feature>
<gene>
    <name evidence="10" type="ORF">HH304_07740</name>
</gene>
<keyword evidence="5" id="KW-0997">Cell inner membrane</keyword>
<name>A0A848IXA8_9BACT</name>
<dbReference type="PANTHER" id="PTHR32063:SF9">
    <property type="entry name" value="SIMILAR TO MULTIDRUG RESISTANCE PROTEIN MEXB"/>
    <property type="match status" value="1"/>
</dbReference>
<proteinExistence type="inferred from homology"/>
<evidence type="ECO:0000256" key="6">
    <source>
        <dbReference type="ARBA" id="ARBA00022692"/>
    </source>
</evidence>
<dbReference type="GO" id="GO:0042910">
    <property type="term" value="F:xenobiotic transmembrane transporter activity"/>
    <property type="evidence" value="ECO:0007669"/>
    <property type="project" value="TreeGrafter"/>
</dbReference>
<feature type="transmembrane region" description="Helical" evidence="9">
    <location>
        <begin position="364"/>
        <end position="384"/>
    </location>
</feature>
<keyword evidence="3" id="KW-0813">Transport</keyword>
<dbReference type="Pfam" id="PF00873">
    <property type="entry name" value="ACR_tran"/>
    <property type="match status" value="1"/>
</dbReference>
<feature type="transmembrane region" description="Helical" evidence="9">
    <location>
        <begin position="435"/>
        <end position="459"/>
    </location>
</feature>
<dbReference type="FunFam" id="1.20.1640.10:FF:000001">
    <property type="entry name" value="Efflux pump membrane transporter"/>
    <property type="match status" value="1"/>
</dbReference>
<dbReference type="RefSeq" id="WP_169679860.1">
    <property type="nucleotide sequence ID" value="NZ_JABBNU010000004.1"/>
</dbReference>
<feature type="transmembrane region" description="Helical" evidence="9">
    <location>
        <begin position="894"/>
        <end position="912"/>
    </location>
</feature>
<comment type="caution">
    <text evidence="10">The sequence shown here is derived from an EMBL/GenBank/DDBJ whole genome shotgun (WGS) entry which is preliminary data.</text>
</comment>
<evidence type="ECO:0000256" key="7">
    <source>
        <dbReference type="ARBA" id="ARBA00022989"/>
    </source>
</evidence>
<comment type="subcellular location">
    <subcellularLocation>
        <location evidence="1">Cell inner membrane</location>
        <topology evidence="1">Multi-pass membrane protein</topology>
    </subcellularLocation>
</comment>
<feature type="transmembrane region" description="Helical" evidence="9">
    <location>
        <begin position="970"/>
        <end position="993"/>
    </location>
</feature>
<evidence type="ECO:0000313" key="11">
    <source>
        <dbReference type="Proteomes" id="UP000559010"/>
    </source>
</evidence>
<feature type="transmembrane region" description="Helical" evidence="9">
    <location>
        <begin position="529"/>
        <end position="554"/>
    </location>
</feature>
<feature type="transmembrane region" description="Helical" evidence="9">
    <location>
        <begin position="12"/>
        <end position="32"/>
    </location>
</feature>
<dbReference type="EMBL" id="JABBNU010000004">
    <property type="protein sequence ID" value="NMM48286.1"/>
    <property type="molecule type" value="Genomic_DNA"/>
</dbReference>
<dbReference type="InterPro" id="IPR001036">
    <property type="entry name" value="Acrflvin-R"/>
</dbReference>
<accession>A0A848IXA8</accession>
<evidence type="ECO:0000256" key="1">
    <source>
        <dbReference type="ARBA" id="ARBA00004429"/>
    </source>
</evidence>
<organism evidence="10 11">
    <name type="scientific">Marinigracilibium pacificum</name>
    <dbReference type="NCBI Taxonomy" id="2729599"/>
    <lineage>
        <taxon>Bacteria</taxon>
        <taxon>Pseudomonadati</taxon>
        <taxon>Bacteroidota</taxon>
        <taxon>Cytophagia</taxon>
        <taxon>Cytophagales</taxon>
        <taxon>Flammeovirgaceae</taxon>
        <taxon>Marinigracilibium</taxon>
    </lineage>
</organism>
<dbReference type="SUPFAM" id="SSF82714">
    <property type="entry name" value="Multidrug efflux transporter AcrB TolC docking domain, DN and DC subdomains"/>
    <property type="match status" value="2"/>
</dbReference>
<dbReference type="GO" id="GO:0005886">
    <property type="term" value="C:plasma membrane"/>
    <property type="evidence" value="ECO:0007669"/>
    <property type="project" value="UniProtKB-SubCell"/>
</dbReference>
<dbReference type="PANTHER" id="PTHR32063">
    <property type="match status" value="1"/>
</dbReference>
<evidence type="ECO:0000256" key="4">
    <source>
        <dbReference type="ARBA" id="ARBA00022475"/>
    </source>
</evidence>
<dbReference type="Gene3D" id="3.30.2090.10">
    <property type="entry name" value="Multidrug efflux transporter AcrB TolC docking domain, DN and DC subdomains"/>
    <property type="match status" value="2"/>
</dbReference>
<comment type="similarity">
    <text evidence="2">Belongs to the resistance-nodulation-cell division (RND) (TC 2.A.6) family.</text>
</comment>
<evidence type="ECO:0000256" key="8">
    <source>
        <dbReference type="ARBA" id="ARBA00023136"/>
    </source>
</evidence>
<evidence type="ECO:0000256" key="5">
    <source>
        <dbReference type="ARBA" id="ARBA00022519"/>
    </source>
</evidence>
<dbReference type="Proteomes" id="UP000559010">
    <property type="component" value="Unassembled WGS sequence"/>
</dbReference>
<dbReference type="InterPro" id="IPR027463">
    <property type="entry name" value="AcrB_DN_DC_subdom"/>
</dbReference>
<evidence type="ECO:0000256" key="2">
    <source>
        <dbReference type="ARBA" id="ARBA00010942"/>
    </source>
</evidence>
<keyword evidence="4" id="KW-1003">Cell membrane</keyword>
<dbReference type="NCBIfam" id="TIGR00915">
    <property type="entry name" value="2A0602"/>
    <property type="match status" value="1"/>
</dbReference>
<reference evidence="10 11" key="1">
    <citation type="submission" date="2020-04" db="EMBL/GenBank/DDBJ databases">
        <title>Flammeovirgaceae bacterium KN852 isolated from deep sea.</title>
        <authorList>
            <person name="Zhang D.-C."/>
        </authorList>
    </citation>
    <scope>NUCLEOTIDE SEQUENCE [LARGE SCALE GENOMIC DNA]</scope>
    <source>
        <strain evidence="10 11">KN852</strain>
    </source>
</reference>
<feature type="transmembrane region" description="Helical" evidence="9">
    <location>
        <begin position="390"/>
        <end position="414"/>
    </location>
</feature>
<keyword evidence="7 9" id="KW-1133">Transmembrane helix</keyword>
<dbReference type="Gene3D" id="1.20.1640.10">
    <property type="entry name" value="Multidrug efflux transporter AcrB transmembrane domain"/>
    <property type="match status" value="2"/>
</dbReference>
<dbReference type="PRINTS" id="PR00702">
    <property type="entry name" value="ACRIFLAVINRP"/>
</dbReference>